<evidence type="ECO:0000313" key="3">
    <source>
        <dbReference type="Proteomes" id="UP000747542"/>
    </source>
</evidence>
<dbReference type="Pfam" id="PF15711">
    <property type="entry name" value="ILEI"/>
    <property type="match status" value="1"/>
</dbReference>
<dbReference type="PANTHER" id="PTHR46396:SF2">
    <property type="entry name" value="ILEI_PANDER DOMAIN-CONTAINING PROTEIN"/>
    <property type="match status" value="1"/>
</dbReference>
<name>A0A8J5TW41_HOMAM</name>
<organism evidence="2 3">
    <name type="scientific">Homarus americanus</name>
    <name type="common">American lobster</name>
    <dbReference type="NCBI Taxonomy" id="6706"/>
    <lineage>
        <taxon>Eukaryota</taxon>
        <taxon>Metazoa</taxon>
        <taxon>Ecdysozoa</taxon>
        <taxon>Arthropoda</taxon>
        <taxon>Crustacea</taxon>
        <taxon>Multicrustacea</taxon>
        <taxon>Malacostraca</taxon>
        <taxon>Eumalacostraca</taxon>
        <taxon>Eucarida</taxon>
        <taxon>Decapoda</taxon>
        <taxon>Pleocyemata</taxon>
        <taxon>Astacidea</taxon>
        <taxon>Nephropoidea</taxon>
        <taxon>Nephropidae</taxon>
        <taxon>Homarus</taxon>
    </lineage>
</organism>
<protein>
    <submittedName>
        <fullName evidence="2">O-linked-mannose beta-1-2-N-acetylglucosaminyltransferase 1-like 8</fullName>
    </submittedName>
</protein>
<accession>A0A8J5TW41</accession>
<gene>
    <name evidence="2" type="primary">Pomgnt1-L8</name>
    <name evidence="2" type="ORF">Hamer_G003884</name>
</gene>
<feature type="non-terminal residue" evidence="2">
    <location>
        <position position="1"/>
    </location>
</feature>
<dbReference type="GO" id="GO:0047223">
    <property type="term" value="F:beta-1,3-galactosyl-O-glycosyl-glycoprotein beta-1,3-N-acetylglucosaminyltransferase activity"/>
    <property type="evidence" value="ECO:0007669"/>
    <property type="project" value="TreeGrafter"/>
</dbReference>
<dbReference type="InterPro" id="IPR039477">
    <property type="entry name" value="ILEI/PANDER_dom"/>
</dbReference>
<proteinExistence type="predicted"/>
<dbReference type="GO" id="GO:0016266">
    <property type="term" value="P:protein O-linked glycosylation via N-acetyl-galactosamine"/>
    <property type="evidence" value="ECO:0007669"/>
    <property type="project" value="TreeGrafter"/>
</dbReference>
<reference evidence="2" key="1">
    <citation type="journal article" date="2021" name="Sci. Adv.">
        <title>The American lobster genome reveals insights on longevity, neural, and immune adaptations.</title>
        <authorList>
            <person name="Polinski J.M."/>
            <person name="Zimin A.V."/>
            <person name="Clark K.F."/>
            <person name="Kohn A.B."/>
            <person name="Sadowski N."/>
            <person name="Timp W."/>
            <person name="Ptitsyn A."/>
            <person name="Khanna P."/>
            <person name="Romanova D.Y."/>
            <person name="Williams P."/>
            <person name="Greenwood S.J."/>
            <person name="Moroz L.L."/>
            <person name="Walt D.R."/>
            <person name="Bodnar A.G."/>
        </authorList>
    </citation>
    <scope>NUCLEOTIDE SEQUENCE</scope>
    <source>
        <strain evidence="2">GMGI-L3</strain>
    </source>
</reference>
<sequence>NPLSFHWQTYSVLNNTVSWGSGPVRLHAGLHLISLHQGTGQVMMADSYKTWQTTIDTIFLQALRKIQDGRLLVILGAPDFSMFLEKTTIAALEELGAYYVETLAYKEAWCLVVYKGSGVVLEALTTSLPQHNLTRFDVSPLTVRTAVPRMQ</sequence>
<dbReference type="EMBL" id="JAHLQT010000697">
    <property type="protein sequence ID" value="KAG7178113.1"/>
    <property type="molecule type" value="Genomic_DNA"/>
</dbReference>
<dbReference type="InterPro" id="IPR052463">
    <property type="entry name" value="O-linked_mannose_GnT"/>
</dbReference>
<feature type="domain" description="ILEI/PANDER" evidence="1">
    <location>
        <begin position="29"/>
        <end position="117"/>
    </location>
</feature>
<dbReference type="GO" id="GO:0000139">
    <property type="term" value="C:Golgi membrane"/>
    <property type="evidence" value="ECO:0007669"/>
    <property type="project" value="TreeGrafter"/>
</dbReference>
<evidence type="ECO:0000259" key="1">
    <source>
        <dbReference type="Pfam" id="PF15711"/>
    </source>
</evidence>
<dbReference type="PANTHER" id="PTHR46396">
    <property type="entry name" value="PROTEIN O-LINKED-MANNOSE BETA-1,2-N-ACETYLGLUCOSAMINYLTRANSFERASE 1"/>
    <property type="match status" value="1"/>
</dbReference>
<evidence type="ECO:0000313" key="2">
    <source>
        <dbReference type="EMBL" id="KAG7178113.1"/>
    </source>
</evidence>
<dbReference type="AlphaFoldDB" id="A0A8J5TW41"/>
<comment type="caution">
    <text evidence="2">The sequence shown here is derived from an EMBL/GenBank/DDBJ whole genome shotgun (WGS) entry which is preliminary data.</text>
</comment>
<keyword evidence="3" id="KW-1185">Reference proteome</keyword>
<dbReference type="Proteomes" id="UP000747542">
    <property type="component" value="Unassembled WGS sequence"/>
</dbReference>
<feature type="non-terminal residue" evidence="2">
    <location>
        <position position="151"/>
    </location>
</feature>